<feature type="transmembrane region" description="Helical" evidence="1">
    <location>
        <begin position="91"/>
        <end position="108"/>
    </location>
</feature>
<keyword evidence="3" id="KW-1185">Reference proteome</keyword>
<gene>
    <name evidence="2" type="ORF">LNL84_01865</name>
</gene>
<comment type="caution">
    <text evidence="2">The sequence shown here is derived from an EMBL/GenBank/DDBJ whole genome shotgun (WGS) entry which is preliminary data.</text>
</comment>
<feature type="transmembrane region" description="Helical" evidence="1">
    <location>
        <begin position="219"/>
        <end position="237"/>
    </location>
</feature>
<keyword evidence="1" id="KW-0472">Membrane</keyword>
<evidence type="ECO:0000256" key="1">
    <source>
        <dbReference type="SAM" id="Phobius"/>
    </source>
</evidence>
<feature type="transmembrane region" description="Helical" evidence="1">
    <location>
        <begin position="194"/>
        <end position="213"/>
    </location>
</feature>
<protein>
    <submittedName>
        <fullName evidence="2">Uncharacterized protein</fullName>
    </submittedName>
</protein>
<dbReference type="EMBL" id="JAJNNZ010000001">
    <property type="protein sequence ID" value="MCJ2375574.1"/>
    <property type="molecule type" value="Genomic_DNA"/>
</dbReference>
<evidence type="ECO:0000313" key="3">
    <source>
        <dbReference type="Proteomes" id="UP001139488"/>
    </source>
</evidence>
<proteinExistence type="predicted"/>
<feature type="transmembrane region" description="Helical" evidence="1">
    <location>
        <begin position="68"/>
        <end position="85"/>
    </location>
</feature>
<keyword evidence="1" id="KW-0812">Transmembrane</keyword>
<dbReference type="AlphaFoldDB" id="A0A9X1W8H6"/>
<dbReference type="RefSeq" id="WP_244354728.1">
    <property type="nucleotide sequence ID" value="NZ_JAJNNZ010000001.1"/>
</dbReference>
<name>A0A9X1W8H6_9VIBR</name>
<feature type="transmembrane region" description="Helical" evidence="1">
    <location>
        <begin position="120"/>
        <end position="138"/>
    </location>
</feature>
<feature type="transmembrane region" description="Helical" evidence="1">
    <location>
        <begin position="37"/>
        <end position="61"/>
    </location>
</feature>
<evidence type="ECO:0000313" key="2">
    <source>
        <dbReference type="EMBL" id="MCJ2375574.1"/>
    </source>
</evidence>
<sequence>MVFSIFQFFITAFLAVICARAISLSAGDIPVLATMIPALWILPQGGIAGLMLLAAMVVFGLTLPLQPITMSVAVWVLVPIFMVMFSRRSNLWVVAIVALIVVTLNVGIMSTQAAGKLGGTPMVTLVQSFAVFVAWYAARNWKGSNQHSWWSLALVIPIWAAGLPYAALVALCLTGMIASMESLSRLKTFSFNKLLCWTLPSVGFAALVVFPGIEVPRPVFVVWLCLLGTAWMTDYILTVDSEHKEV</sequence>
<accession>A0A9X1W8H6</accession>
<feature type="transmembrane region" description="Helical" evidence="1">
    <location>
        <begin position="150"/>
        <end position="173"/>
    </location>
</feature>
<dbReference type="Proteomes" id="UP001139488">
    <property type="component" value="Unassembled WGS sequence"/>
</dbReference>
<reference evidence="2" key="1">
    <citation type="submission" date="2021-11" db="EMBL/GenBank/DDBJ databases">
        <title>Vibrio ZSDE26 sp. nov. and Vibrio ZSDZ34 sp. nov., isolated from coastal seawater in Qingdao.</title>
        <authorList>
            <person name="Zhang P."/>
        </authorList>
    </citation>
    <scope>NUCLEOTIDE SEQUENCE</scope>
    <source>
        <strain evidence="2">ZSDZ34</strain>
    </source>
</reference>
<keyword evidence="1" id="KW-1133">Transmembrane helix</keyword>
<organism evidence="2 3">
    <name type="scientific">Vibrio gelatinilyticus</name>
    <dbReference type="NCBI Taxonomy" id="2893468"/>
    <lineage>
        <taxon>Bacteria</taxon>
        <taxon>Pseudomonadati</taxon>
        <taxon>Pseudomonadota</taxon>
        <taxon>Gammaproteobacteria</taxon>
        <taxon>Vibrionales</taxon>
        <taxon>Vibrionaceae</taxon>
        <taxon>Vibrio</taxon>
    </lineage>
</organism>